<dbReference type="SUPFAM" id="SSF81442">
    <property type="entry name" value="Cytochrome c oxidase subunit I-like"/>
    <property type="match status" value="1"/>
</dbReference>
<dbReference type="Gene3D" id="1.20.210.10">
    <property type="entry name" value="Cytochrome c oxidase-like, subunit I domain"/>
    <property type="match status" value="1"/>
</dbReference>
<dbReference type="GO" id="GO:0016020">
    <property type="term" value="C:membrane"/>
    <property type="evidence" value="ECO:0007669"/>
    <property type="project" value="InterPro"/>
</dbReference>
<feature type="transmembrane region" description="Helical" evidence="1">
    <location>
        <begin position="109"/>
        <end position="127"/>
    </location>
</feature>
<dbReference type="OrthoDB" id="1524356at2"/>
<dbReference type="GO" id="GO:0004129">
    <property type="term" value="F:cytochrome-c oxidase activity"/>
    <property type="evidence" value="ECO:0007669"/>
    <property type="project" value="InterPro"/>
</dbReference>
<comment type="caution">
    <text evidence="2">The sequence shown here is derived from an EMBL/GenBank/DDBJ whole genome shotgun (WGS) entry which is preliminary data.</text>
</comment>
<dbReference type="EMBL" id="NSKE01000009">
    <property type="protein sequence ID" value="PAU93260.1"/>
    <property type="molecule type" value="Genomic_DNA"/>
</dbReference>
<dbReference type="Proteomes" id="UP000218831">
    <property type="component" value="Unassembled WGS sequence"/>
</dbReference>
<dbReference type="InterPro" id="IPR036927">
    <property type="entry name" value="Cyt_c_oxase-like_su1_sf"/>
</dbReference>
<protein>
    <recommendedName>
        <fullName evidence="4">Cytochrome C and Quinol oxidase polypeptide I</fullName>
    </recommendedName>
</protein>
<keyword evidence="1" id="KW-1133">Transmembrane helix</keyword>
<reference evidence="2 3" key="1">
    <citation type="submission" date="2017-08" db="EMBL/GenBank/DDBJ databases">
        <title>Aliifodinibius alkalisoli sp. nov., isolated from saline alkaline soil.</title>
        <authorList>
            <person name="Liu D."/>
            <person name="Zhang G."/>
        </authorList>
    </citation>
    <scope>NUCLEOTIDE SEQUENCE [LARGE SCALE GENOMIC DNA]</scope>
    <source>
        <strain evidence="2 3">WN023</strain>
    </source>
</reference>
<organism evidence="2 3">
    <name type="scientific">Fodinibius salipaludis</name>
    <dbReference type="NCBI Taxonomy" id="2032627"/>
    <lineage>
        <taxon>Bacteria</taxon>
        <taxon>Pseudomonadati</taxon>
        <taxon>Balneolota</taxon>
        <taxon>Balneolia</taxon>
        <taxon>Balneolales</taxon>
        <taxon>Balneolaceae</taxon>
        <taxon>Fodinibius</taxon>
    </lineage>
</organism>
<dbReference type="RefSeq" id="WP_095607187.1">
    <property type="nucleotide sequence ID" value="NZ_NSKE01000009.1"/>
</dbReference>
<gene>
    <name evidence="2" type="ORF">CK503_12615</name>
</gene>
<keyword evidence="1" id="KW-0812">Transmembrane</keyword>
<evidence type="ECO:0000256" key="1">
    <source>
        <dbReference type="SAM" id="Phobius"/>
    </source>
</evidence>
<dbReference type="GO" id="GO:0020037">
    <property type="term" value="F:heme binding"/>
    <property type="evidence" value="ECO:0007669"/>
    <property type="project" value="InterPro"/>
</dbReference>
<keyword evidence="1" id="KW-0472">Membrane</keyword>
<name>A0A2A2G7Y4_9BACT</name>
<feature type="transmembrane region" description="Helical" evidence="1">
    <location>
        <begin position="44"/>
        <end position="66"/>
    </location>
</feature>
<feature type="transmembrane region" description="Helical" evidence="1">
    <location>
        <begin position="12"/>
        <end position="32"/>
    </location>
</feature>
<dbReference type="GO" id="GO:0009060">
    <property type="term" value="P:aerobic respiration"/>
    <property type="evidence" value="ECO:0007669"/>
    <property type="project" value="InterPro"/>
</dbReference>
<dbReference type="AlphaFoldDB" id="A0A2A2G7Y4"/>
<evidence type="ECO:0000313" key="2">
    <source>
        <dbReference type="EMBL" id="PAU93260.1"/>
    </source>
</evidence>
<keyword evidence="3" id="KW-1185">Reference proteome</keyword>
<proteinExistence type="predicted"/>
<evidence type="ECO:0000313" key="3">
    <source>
        <dbReference type="Proteomes" id="UP000218831"/>
    </source>
</evidence>
<evidence type="ECO:0008006" key="4">
    <source>
        <dbReference type="Google" id="ProtNLM"/>
    </source>
</evidence>
<dbReference type="InterPro" id="IPR000883">
    <property type="entry name" value="Cyt_C_Oxase_1"/>
</dbReference>
<accession>A0A2A2G7Y4</accession>
<sequence length="135" mass="15174">MPTLSRWMIKASMLYMLVGFTIGALILISKVYPEYSSVWSLLSVHIEVSIFGWIIQLTMGTAYWILPRYLKTKSRGNPRLALVMVGLLNLGILINVASYLNILNSTATIIGRLLEVGAVALFILLHWNRAVSYNM</sequence>
<feature type="transmembrane region" description="Helical" evidence="1">
    <location>
        <begin position="78"/>
        <end position="97"/>
    </location>
</feature>
<dbReference type="Pfam" id="PF00115">
    <property type="entry name" value="COX1"/>
    <property type="match status" value="1"/>
</dbReference>